<dbReference type="Proteomes" id="UP000627464">
    <property type="component" value="Unassembled WGS sequence"/>
</dbReference>
<dbReference type="Gene3D" id="3.10.450.300">
    <property type="entry name" value="YebF/Colicin-M immunity protein"/>
    <property type="match status" value="1"/>
</dbReference>
<sequence length="127" mass="14109">MVGNKSKVILIGMISAIFIAMVVMLGSVYVYPMWMQRTTPQACASITPQNAIDSVTADFMQKRIPNWGNDKDHIGTSVPVLTFISENVNEDQGTYRVPFSAKGPDGKLHYVGNFNCTNHYIKYSTVD</sequence>
<name>A0ABQ1GRW2_9GAMM</name>
<feature type="disulfide bond" evidence="2">
    <location>
        <begin position="43"/>
        <end position="116"/>
    </location>
</feature>
<evidence type="ECO:0000256" key="2">
    <source>
        <dbReference type="PROSITE-ProRule" id="PRU01323"/>
    </source>
</evidence>
<keyword evidence="1 2" id="KW-1015">Disulfide bond</keyword>
<dbReference type="InterPro" id="IPR025603">
    <property type="entry name" value="YebF/ColM_immunity"/>
</dbReference>
<keyword evidence="3" id="KW-0812">Transmembrane</keyword>
<comment type="caution">
    <text evidence="4">The sequence shown here is derived from an EMBL/GenBank/DDBJ whole genome shotgun (WGS) entry which is preliminary data.</text>
</comment>
<proteinExistence type="predicted"/>
<evidence type="ECO:0000313" key="5">
    <source>
        <dbReference type="Proteomes" id="UP000627464"/>
    </source>
</evidence>
<keyword evidence="3" id="KW-0472">Membrane</keyword>
<accession>A0ABQ1GRW2</accession>
<organism evidence="4 5">
    <name type="scientific">Hafnia psychrotolerans</name>
    <dbReference type="NCBI Taxonomy" id="1477018"/>
    <lineage>
        <taxon>Bacteria</taxon>
        <taxon>Pseudomonadati</taxon>
        <taxon>Pseudomonadota</taxon>
        <taxon>Gammaproteobacteria</taxon>
        <taxon>Enterobacterales</taxon>
        <taxon>Hafniaceae</taxon>
        <taxon>Hafnia</taxon>
    </lineage>
</organism>
<dbReference type="PROSITE" id="PS51979">
    <property type="entry name" value="YEBF_CMI"/>
    <property type="match status" value="1"/>
</dbReference>
<evidence type="ECO:0000256" key="3">
    <source>
        <dbReference type="SAM" id="Phobius"/>
    </source>
</evidence>
<protein>
    <recommendedName>
        <fullName evidence="6">Colicin M resistance protein</fullName>
    </recommendedName>
</protein>
<dbReference type="Pfam" id="PF13995">
    <property type="entry name" value="YebF"/>
    <property type="match status" value="1"/>
</dbReference>
<keyword evidence="5" id="KW-1185">Reference proteome</keyword>
<keyword evidence="3" id="KW-1133">Transmembrane helix</keyword>
<evidence type="ECO:0000256" key="1">
    <source>
        <dbReference type="ARBA" id="ARBA00023157"/>
    </source>
</evidence>
<evidence type="ECO:0008006" key="6">
    <source>
        <dbReference type="Google" id="ProtNLM"/>
    </source>
</evidence>
<evidence type="ECO:0000313" key="4">
    <source>
        <dbReference type="EMBL" id="GGA49217.1"/>
    </source>
</evidence>
<dbReference type="EMBL" id="BMFZ01000006">
    <property type="protein sequence ID" value="GGA49217.1"/>
    <property type="molecule type" value="Genomic_DNA"/>
</dbReference>
<dbReference type="RefSeq" id="WP_229746467.1">
    <property type="nucleotide sequence ID" value="NZ_BMFZ01000006.1"/>
</dbReference>
<reference evidence="5" key="1">
    <citation type="journal article" date="2019" name="Int. J. Syst. Evol. Microbiol.">
        <title>The Global Catalogue of Microorganisms (GCM) 10K type strain sequencing project: providing services to taxonomists for standard genome sequencing and annotation.</title>
        <authorList>
            <consortium name="The Broad Institute Genomics Platform"/>
            <consortium name="The Broad Institute Genome Sequencing Center for Infectious Disease"/>
            <person name="Wu L."/>
            <person name="Ma J."/>
        </authorList>
    </citation>
    <scope>NUCLEOTIDE SEQUENCE [LARGE SCALE GENOMIC DNA]</scope>
    <source>
        <strain evidence="5">CGMCC 1.12806</strain>
    </source>
</reference>
<dbReference type="InterPro" id="IPR038703">
    <property type="entry name" value="YebF/Cmi_sf"/>
</dbReference>
<gene>
    <name evidence="4" type="ORF">GCM10011328_25640</name>
</gene>
<feature type="transmembrane region" description="Helical" evidence="3">
    <location>
        <begin position="6"/>
        <end position="31"/>
    </location>
</feature>